<reference evidence="2 3" key="1">
    <citation type="submission" date="2014-04" db="EMBL/GenBank/DDBJ databases">
        <title>Evolutionary Origins and Diversification of the Mycorrhizal Mutualists.</title>
        <authorList>
            <consortium name="DOE Joint Genome Institute"/>
            <consortium name="Mycorrhizal Genomics Consortium"/>
            <person name="Kohler A."/>
            <person name="Kuo A."/>
            <person name="Nagy L.G."/>
            <person name="Floudas D."/>
            <person name="Copeland A."/>
            <person name="Barry K.W."/>
            <person name="Cichocki N."/>
            <person name="Veneault-Fourrey C."/>
            <person name="LaButti K."/>
            <person name="Lindquist E.A."/>
            <person name="Lipzen A."/>
            <person name="Lundell T."/>
            <person name="Morin E."/>
            <person name="Murat C."/>
            <person name="Riley R."/>
            <person name="Ohm R."/>
            <person name="Sun H."/>
            <person name="Tunlid A."/>
            <person name="Henrissat B."/>
            <person name="Grigoriev I.V."/>
            <person name="Hibbett D.S."/>
            <person name="Martin F."/>
        </authorList>
    </citation>
    <scope>NUCLEOTIDE SEQUENCE [LARGE SCALE GENOMIC DNA]</scope>
    <source>
        <strain evidence="2 3">MD-312</strain>
    </source>
</reference>
<feature type="region of interest" description="Disordered" evidence="1">
    <location>
        <begin position="587"/>
        <end position="610"/>
    </location>
</feature>
<dbReference type="Proteomes" id="UP000053820">
    <property type="component" value="Unassembled WGS sequence"/>
</dbReference>
<sequence length="629" mass="71356">MDSESMFQSEMVKYLEACHMGEFLTGDLEAVKCAVDDEEVDSSYNKPTETLPIPPPPRCKSRSCKGCSLCSLWLKWKDDFTKVVDDILLRANVHRCSGSSTKVTNKKGEHSVGCRSNQSGTCKARFPRETFPMTFVDPDTGALNIKKGEPWLNTVTDVVTYLICSNTDITSLMSGTAVKAVVAYVSDYISKSALKTYTVFDSVCNVFSRNSELLGGTTEHQEKARRIMTQIVNSLTAKMEYGAPLACMYLLGNPDHYSSHSFKAFYWKTFVTEAQKCWHPDEYNKYMSEDNLMLQRNGANLMGVSQAFDYIYRSSDLDHLSLYDWVSTCEQKCLPRKYVKVDVVGRKTCVDPGSNMASLNVESDADSSECSNNTVPLKTSFLMFSGDHPLHKTHYLHVRKDAQKLVPNFIGPPVPRPDKGDREFYCSTMLALFKPWRSGNDLKSKDQSWDSAFHSHLFENRDLKIMQNMNVRYECLDARDDFSAQCKKDSFQDKHIPPPLRDYVAEDTEYQLGYDGDDILDDTELRLDVLMTDTVGRRTAKWNYDKNVAEQIMLNSGWLDRVTNDNSTYVAELHADVQLKKFIDKHQHPVSGDSSTPYKSQSNPNHDPAVKIVDGSYFQQSYKVQSPID</sequence>
<accession>A0A0C9W3V0</accession>
<keyword evidence="3" id="KW-1185">Reference proteome</keyword>
<protein>
    <submittedName>
        <fullName evidence="2">Uncharacterized protein</fullName>
    </submittedName>
</protein>
<evidence type="ECO:0000313" key="2">
    <source>
        <dbReference type="EMBL" id="KIJ60978.1"/>
    </source>
</evidence>
<evidence type="ECO:0000313" key="3">
    <source>
        <dbReference type="Proteomes" id="UP000053820"/>
    </source>
</evidence>
<feature type="compositionally biased region" description="Polar residues" evidence="1">
    <location>
        <begin position="592"/>
        <end position="605"/>
    </location>
</feature>
<name>A0A0C9W3V0_9AGAM</name>
<proteinExistence type="predicted"/>
<organism evidence="2 3">
    <name type="scientific">Hydnomerulius pinastri MD-312</name>
    <dbReference type="NCBI Taxonomy" id="994086"/>
    <lineage>
        <taxon>Eukaryota</taxon>
        <taxon>Fungi</taxon>
        <taxon>Dikarya</taxon>
        <taxon>Basidiomycota</taxon>
        <taxon>Agaricomycotina</taxon>
        <taxon>Agaricomycetes</taxon>
        <taxon>Agaricomycetidae</taxon>
        <taxon>Boletales</taxon>
        <taxon>Boletales incertae sedis</taxon>
        <taxon>Leucogyrophana</taxon>
    </lineage>
</organism>
<dbReference type="HOGENOM" id="CLU_026214_2_0_1"/>
<dbReference type="OrthoDB" id="2684066at2759"/>
<evidence type="ECO:0000256" key="1">
    <source>
        <dbReference type="SAM" id="MobiDB-lite"/>
    </source>
</evidence>
<dbReference type="EMBL" id="KN839866">
    <property type="protein sequence ID" value="KIJ60978.1"/>
    <property type="molecule type" value="Genomic_DNA"/>
</dbReference>
<dbReference type="AlphaFoldDB" id="A0A0C9W3V0"/>
<gene>
    <name evidence="2" type="ORF">HYDPIDRAFT_177190</name>
</gene>